<sequence>MVLQNVARIPPCLDDSFAHSWYSLNQLHAFQLTDTSQHQLFRGDCQSGIHGGIAAKKPLLKDTNNKKRLAWAKKHEH</sequence>
<evidence type="ECO:0000313" key="1">
    <source>
        <dbReference type="EMBL" id="CDQ64266.1"/>
    </source>
</evidence>
<evidence type="ECO:0000313" key="2">
    <source>
        <dbReference type="Proteomes" id="UP000193380"/>
    </source>
</evidence>
<dbReference type="Proteomes" id="UP000193380">
    <property type="component" value="Unassembled WGS sequence"/>
</dbReference>
<proteinExistence type="predicted"/>
<reference evidence="1" key="2">
    <citation type="submission" date="2014-03" db="EMBL/GenBank/DDBJ databases">
        <authorList>
            <person name="Genoscope - CEA"/>
        </authorList>
    </citation>
    <scope>NUCLEOTIDE SEQUENCE</scope>
</reference>
<gene>
    <name evidence="1" type="ORF">GSONMT00070728001</name>
</gene>
<dbReference type="EMBL" id="FR904465">
    <property type="protein sequence ID" value="CDQ64266.1"/>
    <property type="molecule type" value="Genomic_DNA"/>
</dbReference>
<organism evidence="1 2">
    <name type="scientific">Oncorhynchus mykiss</name>
    <name type="common">Rainbow trout</name>
    <name type="synonym">Salmo gairdneri</name>
    <dbReference type="NCBI Taxonomy" id="8022"/>
    <lineage>
        <taxon>Eukaryota</taxon>
        <taxon>Metazoa</taxon>
        <taxon>Chordata</taxon>
        <taxon>Craniata</taxon>
        <taxon>Vertebrata</taxon>
        <taxon>Euteleostomi</taxon>
        <taxon>Actinopterygii</taxon>
        <taxon>Neopterygii</taxon>
        <taxon>Teleostei</taxon>
        <taxon>Protacanthopterygii</taxon>
        <taxon>Salmoniformes</taxon>
        <taxon>Salmonidae</taxon>
        <taxon>Salmoninae</taxon>
        <taxon>Oncorhynchus</taxon>
    </lineage>
</organism>
<protein>
    <recommendedName>
        <fullName evidence="3">Transposase Tc1-like domain-containing protein</fullName>
    </recommendedName>
</protein>
<evidence type="ECO:0008006" key="3">
    <source>
        <dbReference type="Google" id="ProtNLM"/>
    </source>
</evidence>
<dbReference type="PaxDb" id="8022-A0A060WBB7"/>
<name>A0A060WBB7_ONCMY</name>
<accession>A0A060WBB7</accession>
<dbReference type="AlphaFoldDB" id="A0A060WBB7"/>
<reference evidence="1" key="1">
    <citation type="journal article" date="2014" name="Nat. Commun.">
        <title>The rainbow trout genome provides novel insights into evolution after whole-genome duplication in vertebrates.</title>
        <authorList>
            <person name="Berthelot C."/>
            <person name="Brunet F."/>
            <person name="Chalopin D."/>
            <person name="Juanchich A."/>
            <person name="Bernard M."/>
            <person name="Noel B."/>
            <person name="Bento P."/>
            <person name="Da Silva C."/>
            <person name="Labadie K."/>
            <person name="Alberti A."/>
            <person name="Aury J.M."/>
            <person name="Louis A."/>
            <person name="Dehais P."/>
            <person name="Bardou P."/>
            <person name="Montfort J."/>
            <person name="Klopp C."/>
            <person name="Cabau C."/>
            <person name="Gaspin C."/>
            <person name="Thorgaard G.H."/>
            <person name="Boussaha M."/>
            <person name="Quillet E."/>
            <person name="Guyomard R."/>
            <person name="Galiana D."/>
            <person name="Bobe J."/>
            <person name="Volff J.N."/>
            <person name="Genet C."/>
            <person name="Wincker P."/>
            <person name="Jaillon O."/>
            <person name="Roest Crollius H."/>
            <person name="Guiguen Y."/>
        </authorList>
    </citation>
    <scope>NUCLEOTIDE SEQUENCE [LARGE SCALE GENOMIC DNA]</scope>
</reference>